<dbReference type="Pfam" id="PF09484">
    <property type="entry name" value="Cas_TM1802"/>
    <property type="match status" value="1"/>
</dbReference>
<sequence length="139" mass="16284">MITEDDKKQTIKKVKFDFEKLSSFIENNSVFENKEATKGIFSLGVLVHLVYSMQLANLNNTPFEKKLKGLHLTPKDVKRIFNEAIEKVNQYAYQTTYKELREYISESLLTNYDYLKKMTDDEITFNFVCGIELGKKFKS</sequence>
<dbReference type="EMBL" id="BMGM01000002">
    <property type="protein sequence ID" value="GGE27215.1"/>
    <property type="molecule type" value="Genomic_DNA"/>
</dbReference>
<dbReference type="InterPro" id="IPR013389">
    <property type="entry name" value="CRISPR-assoc_prot_Cas8b"/>
</dbReference>
<name>A0ABQ1SC82_9FLAO</name>
<comment type="caution">
    <text evidence="1">The sequence shown here is derived from an EMBL/GenBank/DDBJ whole genome shotgun (WGS) entry which is preliminary data.</text>
</comment>
<evidence type="ECO:0008006" key="3">
    <source>
        <dbReference type="Google" id="ProtNLM"/>
    </source>
</evidence>
<proteinExistence type="predicted"/>
<accession>A0ABQ1SC82</accession>
<protein>
    <recommendedName>
        <fullName evidence="3">CRISPR type III-B/RAMP module-associated protein Cmr5</fullName>
    </recommendedName>
</protein>
<gene>
    <name evidence="1" type="ORF">GCM10010832_04970</name>
</gene>
<evidence type="ECO:0000313" key="1">
    <source>
        <dbReference type="EMBL" id="GGE27215.1"/>
    </source>
</evidence>
<reference evidence="2" key="1">
    <citation type="journal article" date="2019" name="Int. J. Syst. Evol. Microbiol.">
        <title>The Global Catalogue of Microorganisms (GCM) 10K type strain sequencing project: providing services to taxonomists for standard genome sequencing and annotation.</title>
        <authorList>
            <consortium name="The Broad Institute Genomics Platform"/>
            <consortium name="The Broad Institute Genome Sequencing Center for Infectious Disease"/>
            <person name="Wu L."/>
            <person name="Ma J."/>
        </authorList>
    </citation>
    <scope>NUCLEOTIDE SEQUENCE [LARGE SCALE GENOMIC DNA]</scope>
    <source>
        <strain evidence="2">CGMCC 1.12931</strain>
    </source>
</reference>
<organism evidence="1 2">
    <name type="scientific">Psychroflexus planctonicus</name>
    <dbReference type="NCBI Taxonomy" id="1526575"/>
    <lineage>
        <taxon>Bacteria</taxon>
        <taxon>Pseudomonadati</taxon>
        <taxon>Bacteroidota</taxon>
        <taxon>Flavobacteriia</taxon>
        <taxon>Flavobacteriales</taxon>
        <taxon>Flavobacteriaceae</taxon>
        <taxon>Psychroflexus</taxon>
    </lineage>
</organism>
<dbReference type="RefSeq" id="WP_188457510.1">
    <property type="nucleotide sequence ID" value="NZ_BMGM01000002.1"/>
</dbReference>
<evidence type="ECO:0000313" key="2">
    <source>
        <dbReference type="Proteomes" id="UP000599179"/>
    </source>
</evidence>
<dbReference type="Proteomes" id="UP000599179">
    <property type="component" value="Unassembled WGS sequence"/>
</dbReference>
<keyword evidence="2" id="KW-1185">Reference proteome</keyword>